<feature type="compositionally biased region" description="Basic and acidic residues" evidence="7">
    <location>
        <begin position="159"/>
        <end position="175"/>
    </location>
</feature>
<evidence type="ECO:0000313" key="8">
    <source>
        <dbReference type="EMBL" id="KAL0919135.1"/>
    </source>
</evidence>
<keyword evidence="5" id="KW-0539">Nucleus</keyword>
<dbReference type="GO" id="GO:0006397">
    <property type="term" value="P:mRNA processing"/>
    <property type="evidence" value="ECO:0007669"/>
    <property type="project" value="UniProtKB-KW"/>
</dbReference>
<dbReference type="PANTHER" id="PTHR15217:SF0">
    <property type="entry name" value="PRE-MRNA-SPLICING REGULATOR WTAP"/>
    <property type="match status" value="1"/>
</dbReference>
<reference evidence="8 9" key="1">
    <citation type="journal article" date="2024" name="Plant Biotechnol. J.">
        <title>Dendrobium thyrsiflorum genome and its molecular insights into genes involved in important horticultural traits.</title>
        <authorList>
            <person name="Chen B."/>
            <person name="Wang J.Y."/>
            <person name="Zheng P.J."/>
            <person name="Li K.L."/>
            <person name="Liang Y.M."/>
            <person name="Chen X.F."/>
            <person name="Zhang C."/>
            <person name="Zhao X."/>
            <person name="He X."/>
            <person name="Zhang G.Q."/>
            <person name="Liu Z.J."/>
            <person name="Xu Q."/>
        </authorList>
    </citation>
    <scope>NUCLEOTIDE SEQUENCE [LARGE SCALE GENOMIC DNA]</scope>
    <source>
        <strain evidence="8">GZMU011</strain>
    </source>
</reference>
<keyword evidence="4" id="KW-0508">mRNA splicing</keyword>
<keyword evidence="3" id="KW-0507">mRNA processing</keyword>
<proteinExistence type="inferred from homology"/>
<evidence type="ECO:0000256" key="7">
    <source>
        <dbReference type="SAM" id="MobiDB-lite"/>
    </source>
</evidence>
<dbReference type="Proteomes" id="UP001552299">
    <property type="component" value="Unassembled WGS sequence"/>
</dbReference>
<sequence>MTPEIFPKRGRRWEATEILSKKTRRLLLDPAIHEEFTRLKNLVEEKEKKVKELQDNLAAVNFTANSRLGKMLMAKCRTLQEENEEIGAVASEGKIHEMGMKIAVLKTQNAELKNQFEALYKHTEGLASDLDTSNEMVALLQEKLEEKDRLLKKLMSQNEPKDEPNESNCDEKSDQETELVVET</sequence>
<accession>A0ABD0V257</accession>
<comment type="similarity">
    <text evidence="2">Belongs to the fl(2)d family.</text>
</comment>
<evidence type="ECO:0000256" key="2">
    <source>
        <dbReference type="ARBA" id="ARBA00010313"/>
    </source>
</evidence>
<keyword evidence="6" id="KW-0175">Coiled coil</keyword>
<dbReference type="EMBL" id="JANQDX010000009">
    <property type="protein sequence ID" value="KAL0919135.1"/>
    <property type="molecule type" value="Genomic_DNA"/>
</dbReference>
<comment type="subcellular location">
    <subcellularLocation>
        <location evidence="1">Nucleus</location>
    </subcellularLocation>
</comment>
<evidence type="ECO:0000256" key="3">
    <source>
        <dbReference type="ARBA" id="ARBA00022664"/>
    </source>
</evidence>
<dbReference type="Pfam" id="PF17098">
    <property type="entry name" value="Wtap"/>
    <property type="match status" value="1"/>
</dbReference>
<dbReference type="AlphaFoldDB" id="A0ABD0V257"/>
<dbReference type="GO" id="GO:0008380">
    <property type="term" value="P:RNA splicing"/>
    <property type="evidence" value="ECO:0007669"/>
    <property type="project" value="UniProtKB-KW"/>
</dbReference>
<evidence type="ECO:0000313" key="9">
    <source>
        <dbReference type="Proteomes" id="UP001552299"/>
    </source>
</evidence>
<protein>
    <submittedName>
        <fullName evidence="8">Uncharacterized protein</fullName>
    </submittedName>
</protein>
<evidence type="ECO:0000256" key="5">
    <source>
        <dbReference type="ARBA" id="ARBA00023242"/>
    </source>
</evidence>
<evidence type="ECO:0000256" key="6">
    <source>
        <dbReference type="SAM" id="Coils"/>
    </source>
</evidence>
<dbReference type="GO" id="GO:0005634">
    <property type="term" value="C:nucleus"/>
    <property type="evidence" value="ECO:0007669"/>
    <property type="project" value="UniProtKB-SubCell"/>
</dbReference>
<name>A0ABD0V257_DENTH</name>
<gene>
    <name evidence="8" type="ORF">M5K25_011210</name>
</gene>
<dbReference type="PANTHER" id="PTHR15217">
    <property type="entry name" value="WILMS' TUMOR 1-ASSOCIATING PROTEIN"/>
    <property type="match status" value="1"/>
</dbReference>
<feature type="coiled-coil region" evidence="6">
    <location>
        <begin position="36"/>
        <end position="63"/>
    </location>
</feature>
<comment type="caution">
    <text evidence="8">The sequence shown here is derived from an EMBL/GenBank/DDBJ whole genome shotgun (WGS) entry which is preliminary data.</text>
</comment>
<feature type="region of interest" description="Disordered" evidence="7">
    <location>
        <begin position="154"/>
        <end position="183"/>
    </location>
</feature>
<dbReference type="InterPro" id="IPR033757">
    <property type="entry name" value="WTAP"/>
</dbReference>
<evidence type="ECO:0000256" key="1">
    <source>
        <dbReference type="ARBA" id="ARBA00004123"/>
    </source>
</evidence>
<keyword evidence="9" id="KW-1185">Reference proteome</keyword>
<organism evidence="8 9">
    <name type="scientific">Dendrobium thyrsiflorum</name>
    <name type="common">Pinecone-like raceme dendrobium</name>
    <name type="synonym">Orchid</name>
    <dbReference type="NCBI Taxonomy" id="117978"/>
    <lineage>
        <taxon>Eukaryota</taxon>
        <taxon>Viridiplantae</taxon>
        <taxon>Streptophyta</taxon>
        <taxon>Embryophyta</taxon>
        <taxon>Tracheophyta</taxon>
        <taxon>Spermatophyta</taxon>
        <taxon>Magnoliopsida</taxon>
        <taxon>Liliopsida</taxon>
        <taxon>Asparagales</taxon>
        <taxon>Orchidaceae</taxon>
        <taxon>Epidendroideae</taxon>
        <taxon>Malaxideae</taxon>
        <taxon>Dendrobiinae</taxon>
        <taxon>Dendrobium</taxon>
    </lineage>
</organism>
<evidence type="ECO:0000256" key="4">
    <source>
        <dbReference type="ARBA" id="ARBA00023187"/>
    </source>
</evidence>